<dbReference type="AlphaFoldDB" id="V4WFK4"/>
<evidence type="ECO:0000313" key="3">
    <source>
        <dbReference type="Proteomes" id="UP000030687"/>
    </source>
</evidence>
<dbReference type="Pfam" id="PF09353">
    <property type="entry name" value="DUF1995"/>
    <property type="match status" value="1"/>
</dbReference>
<dbReference type="OMA" id="ILILWPD"/>
<dbReference type="PANTHER" id="PTHR36365:SF1">
    <property type="entry name" value="OS05G0500400 PROTEIN"/>
    <property type="match status" value="1"/>
</dbReference>
<organism evidence="2 3">
    <name type="scientific">Citrus clementina</name>
    <name type="common">Clementine</name>
    <name type="synonym">Citrus deliciosa x Citrus sinensis</name>
    <dbReference type="NCBI Taxonomy" id="85681"/>
    <lineage>
        <taxon>Eukaryota</taxon>
        <taxon>Viridiplantae</taxon>
        <taxon>Streptophyta</taxon>
        <taxon>Embryophyta</taxon>
        <taxon>Tracheophyta</taxon>
        <taxon>Spermatophyta</taxon>
        <taxon>Magnoliopsida</taxon>
        <taxon>eudicotyledons</taxon>
        <taxon>Gunneridae</taxon>
        <taxon>Pentapetalae</taxon>
        <taxon>rosids</taxon>
        <taxon>malvids</taxon>
        <taxon>Sapindales</taxon>
        <taxon>Rutaceae</taxon>
        <taxon>Aurantioideae</taxon>
        <taxon>Citrus</taxon>
    </lineage>
</organism>
<evidence type="ECO:0000259" key="1">
    <source>
        <dbReference type="Pfam" id="PF09353"/>
    </source>
</evidence>
<name>V4WFK4_CITCL</name>
<dbReference type="InterPro" id="IPR018962">
    <property type="entry name" value="DUF1995"/>
</dbReference>
<evidence type="ECO:0000313" key="2">
    <source>
        <dbReference type="EMBL" id="ESR65394.1"/>
    </source>
</evidence>
<proteinExistence type="predicted"/>
<dbReference type="eggNOG" id="ENOG502QPSS">
    <property type="taxonomic scope" value="Eukaryota"/>
</dbReference>
<dbReference type="STRING" id="85681.V4WFK4"/>
<dbReference type="OrthoDB" id="515480at2759"/>
<dbReference type="KEGG" id="cic:CICLE_v10008788mg"/>
<reference evidence="2 3" key="1">
    <citation type="submission" date="2013-10" db="EMBL/GenBank/DDBJ databases">
        <authorList>
            <consortium name="International Citrus Genome Consortium"/>
            <person name="Jenkins J."/>
            <person name="Schmutz J."/>
            <person name="Prochnik S."/>
            <person name="Rokhsar D."/>
            <person name="Gmitter F."/>
            <person name="Ollitrault P."/>
            <person name="Machado M."/>
            <person name="Talon M."/>
            <person name="Wincker P."/>
            <person name="Jaillon O."/>
            <person name="Morgante M."/>
        </authorList>
    </citation>
    <scope>NUCLEOTIDE SEQUENCE</scope>
    <source>
        <strain evidence="3">cv. Clemenules</strain>
    </source>
</reference>
<dbReference type="InParanoid" id="V4WFK4"/>
<feature type="domain" description="DUF1995" evidence="1">
    <location>
        <begin position="83"/>
        <end position="318"/>
    </location>
</feature>
<dbReference type="Proteomes" id="UP000030687">
    <property type="component" value="Unassembled WGS sequence"/>
</dbReference>
<protein>
    <recommendedName>
        <fullName evidence="1">DUF1995 domain-containing protein</fullName>
    </recommendedName>
</protein>
<dbReference type="Gramene" id="ESR65394">
    <property type="protein sequence ID" value="ESR65394"/>
    <property type="gene ID" value="CICLE_v10008788mg"/>
</dbReference>
<dbReference type="FunCoup" id="V4WFK4">
    <property type="interactions" value="1181"/>
</dbReference>
<dbReference type="GO" id="GO:0009507">
    <property type="term" value="C:chloroplast"/>
    <property type="evidence" value="ECO:0007669"/>
    <property type="project" value="TreeGrafter"/>
</dbReference>
<gene>
    <name evidence="2" type="ORF">CICLE_v10008788mg</name>
</gene>
<keyword evidence="3" id="KW-1185">Reference proteome</keyword>
<accession>V4WFK4</accession>
<sequence>MESGLIVTQMAANLLKLHVQTFKITDPSTPYPQTKTLCPSLPFSTTHNIYYYNTSSLPSIIPCKSQKASSLSLNCSLSSSNPPTSKEEAILQAKTCLSTTLEKPLNNPKLAGKLKKLKQPRYRVEIPVIDDDSPSSLSQLAFDLFKDLPIRRKGSPVKILILWPDAAFTEAAVKVFESHSLNQFEHIDVKTVTGGDNRIVSSAEVAILLAPEKSQLGVIKTVADSLYPKPVVIFNPRWAFEDEENFGDMSGFVGSFEVIYSFLGLEVQGVLSKRTGMIFKCVRNGILSGEKWNVFVEEEGKMKVVSRFTARPSIGEVETVLYNLMAINSPITKSAKFLRDLVSNVTGTKVQ</sequence>
<dbReference type="PANTHER" id="PTHR36365">
    <property type="entry name" value="OS05G0500400 PROTEIN"/>
    <property type="match status" value="1"/>
</dbReference>
<dbReference type="EMBL" id="KI535697">
    <property type="protein sequence ID" value="ESR65394.1"/>
    <property type="molecule type" value="Genomic_DNA"/>
</dbReference>